<evidence type="ECO:0000313" key="1">
    <source>
        <dbReference type="EMBL" id="ETJ18105.1"/>
    </source>
</evidence>
<name>W1WLV8_9ZZZZ</name>
<proteinExistence type="predicted"/>
<accession>W1WLV8</accession>
<protein>
    <submittedName>
        <fullName evidence="1">Uncharacterized protein</fullName>
    </submittedName>
</protein>
<reference evidence="1" key="1">
    <citation type="submission" date="2013-12" db="EMBL/GenBank/DDBJ databases">
        <title>A Varibaculum cambriense genome reconstructed from a premature infant gut community with otherwise low bacterial novelty that shifts toward anaerobic metabolism during the third week of life.</title>
        <authorList>
            <person name="Brown C.T."/>
            <person name="Sharon I."/>
            <person name="Thomas B.C."/>
            <person name="Castelle C.J."/>
            <person name="Morowitz M.J."/>
            <person name="Banfield J.F."/>
        </authorList>
    </citation>
    <scope>NUCLEOTIDE SEQUENCE</scope>
</reference>
<dbReference type="EMBL" id="AZMM01018677">
    <property type="protein sequence ID" value="ETJ18105.1"/>
    <property type="molecule type" value="Genomic_DNA"/>
</dbReference>
<gene>
    <name evidence="1" type="ORF">Q604_UNBC18677G0001</name>
</gene>
<sequence>MNPTKNKITFVYESSDNNAIPAPKKKNPIIKLTDANNNTYDNFSSILSIISSWSSD</sequence>
<dbReference type="AlphaFoldDB" id="W1WLV8"/>
<organism evidence="1">
    <name type="scientific">human gut metagenome</name>
    <dbReference type="NCBI Taxonomy" id="408170"/>
    <lineage>
        <taxon>unclassified sequences</taxon>
        <taxon>metagenomes</taxon>
        <taxon>organismal metagenomes</taxon>
    </lineage>
</organism>
<comment type="caution">
    <text evidence="1">The sequence shown here is derived from an EMBL/GenBank/DDBJ whole genome shotgun (WGS) entry which is preliminary data.</text>
</comment>